<reference evidence="1" key="1">
    <citation type="submission" date="2020-08" db="EMBL/GenBank/DDBJ databases">
        <title>Genome sequencing and assembly of the red palm weevil Rhynchophorus ferrugineus.</title>
        <authorList>
            <person name="Dias G.B."/>
            <person name="Bergman C.M."/>
            <person name="Manee M."/>
        </authorList>
    </citation>
    <scope>NUCLEOTIDE SEQUENCE</scope>
    <source>
        <strain evidence="1">AA-2017</strain>
        <tissue evidence="1">Whole larva</tissue>
    </source>
</reference>
<name>A0A834HK45_RHYFE</name>
<organism evidence="1 2">
    <name type="scientific">Rhynchophorus ferrugineus</name>
    <name type="common">Red palm weevil</name>
    <name type="synonym">Curculio ferrugineus</name>
    <dbReference type="NCBI Taxonomy" id="354439"/>
    <lineage>
        <taxon>Eukaryota</taxon>
        <taxon>Metazoa</taxon>
        <taxon>Ecdysozoa</taxon>
        <taxon>Arthropoda</taxon>
        <taxon>Hexapoda</taxon>
        <taxon>Insecta</taxon>
        <taxon>Pterygota</taxon>
        <taxon>Neoptera</taxon>
        <taxon>Endopterygota</taxon>
        <taxon>Coleoptera</taxon>
        <taxon>Polyphaga</taxon>
        <taxon>Cucujiformia</taxon>
        <taxon>Curculionidae</taxon>
        <taxon>Dryophthorinae</taxon>
        <taxon>Rhynchophorus</taxon>
    </lineage>
</organism>
<gene>
    <name evidence="1" type="ORF">GWI33_003490</name>
</gene>
<evidence type="ECO:0000313" key="2">
    <source>
        <dbReference type="Proteomes" id="UP000625711"/>
    </source>
</evidence>
<proteinExistence type="predicted"/>
<evidence type="ECO:0000313" key="1">
    <source>
        <dbReference type="EMBL" id="KAF7263213.1"/>
    </source>
</evidence>
<dbReference type="Proteomes" id="UP000625711">
    <property type="component" value="Unassembled WGS sequence"/>
</dbReference>
<dbReference type="AlphaFoldDB" id="A0A834HK45"/>
<keyword evidence="2" id="KW-1185">Reference proteome</keyword>
<accession>A0A834HK45</accession>
<comment type="caution">
    <text evidence="1">The sequence shown here is derived from an EMBL/GenBank/DDBJ whole genome shotgun (WGS) entry which is preliminary data.</text>
</comment>
<protein>
    <submittedName>
        <fullName evidence="1">Uncharacterized protein</fullName>
    </submittedName>
</protein>
<dbReference type="EMBL" id="JAACXV010023000">
    <property type="protein sequence ID" value="KAF7263213.1"/>
    <property type="molecule type" value="Genomic_DNA"/>
</dbReference>
<sequence length="82" mass="9230">MILLKSLFSYFEAIFTRDNMEFTAAAGEIVLEPLMALYFFHRIDKSKDSKSIGVCGSFFLTKLGDIFRALVRSLQSSPGVIE</sequence>